<name>A0A6C0CF00_9ZZZZ</name>
<protein>
    <submittedName>
        <fullName evidence="1">Uncharacterized protein</fullName>
    </submittedName>
</protein>
<dbReference type="AlphaFoldDB" id="A0A6C0CF00"/>
<evidence type="ECO:0000313" key="1">
    <source>
        <dbReference type="EMBL" id="QHT03356.1"/>
    </source>
</evidence>
<sequence>MTTPRYSFHIPLLSKEGGQLEARLRFLRSFGGRNIDLNFQREGDAYEWFDRACELPGTSFNEYERKFVVDGTLTVEEWWERALDFEVCEGCNLSLKNSRSTIEFFFLDPESKQTFIKEQLTLQQPAANTKPAEVVVL</sequence>
<dbReference type="EMBL" id="MN739411">
    <property type="protein sequence ID" value="QHT03356.1"/>
    <property type="molecule type" value="Genomic_DNA"/>
</dbReference>
<proteinExistence type="predicted"/>
<reference evidence="1" key="1">
    <citation type="journal article" date="2020" name="Nature">
        <title>Giant virus diversity and host interactions through global metagenomics.</title>
        <authorList>
            <person name="Schulz F."/>
            <person name="Roux S."/>
            <person name="Paez-Espino D."/>
            <person name="Jungbluth S."/>
            <person name="Walsh D.A."/>
            <person name="Denef V.J."/>
            <person name="McMahon K.D."/>
            <person name="Konstantinidis K.T."/>
            <person name="Eloe-Fadrosh E.A."/>
            <person name="Kyrpides N.C."/>
            <person name="Woyke T."/>
        </authorList>
    </citation>
    <scope>NUCLEOTIDE SEQUENCE</scope>
    <source>
        <strain evidence="1">GVMAG-M-3300021079-18</strain>
    </source>
</reference>
<organism evidence="1">
    <name type="scientific">viral metagenome</name>
    <dbReference type="NCBI Taxonomy" id="1070528"/>
    <lineage>
        <taxon>unclassified sequences</taxon>
        <taxon>metagenomes</taxon>
        <taxon>organismal metagenomes</taxon>
    </lineage>
</organism>
<accession>A0A6C0CF00</accession>